<dbReference type="Pfam" id="PF06527">
    <property type="entry name" value="TniQ"/>
    <property type="match status" value="1"/>
</dbReference>
<name>A0A3S0ZJ15_9BURK</name>
<feature type="domain" description="TniQ" evidence="1">
    <location>
        <begin position="10"/>
        <end position="152"/>
    </location>
</feature>
<reference evidence="2 3" key="1">
    <citation type="submission" date="2018-12" db="EMBL/GenBank/DDBJ databases">
        <title>The genome sequences of Variovorax guangxiensis DSM 27352.</title>
        <authorList>
            <person name="Gao J."/>
            <person name="Sun J."/>
        </authorList>
    </citation>
    <scope>NUCLEOTIDE SEQUENCE [LARGE SCALE GENOMIC DNA]</scope>
    <source>
        <strain evidence="2 3">DSM 27352</strain>
    </source>
</reference>
<organism evidence="2 3">
    <name type="scientific">Variovorax guangxiensis</name>
    <dbReference type="NCBI Taxonomy" id="1775474"/>
    <lineage>
        <taxon>Bacteria</taxon>
        <taxon>Pseudomonadati</taxon>
        <taxon>Pseudomonadota</taxon>
        <taxon>Betaproteobacteria</taxon>
        <taxon>Burkholderiales</taxon>
        <taxon>Comamonadaceae</taxon>
        <taxon>Variovorax</taxon>
    </lineage>
</organism>
<accession>A0A3S0ZJ15</accession>
<dbReference type="EMBL" id="RXFT01000019">
    <property type="protein sequence ID" value="RUR71292.1"/>
    <property type="molecule type" value="Genomic_DNA"/>
</dbReference>
<dbReference type="OrthoDB" id="9036115at2"/>
<dbReference type="InterPro" id="IPR009492">
    <property type="entry name" value="TniQ"/>
</dbReference>
<evidence type="ECO:0000259" key="1">
    <source>
        <dbReference type="Pfam" id="PF06527"/>
    </source>
</evidence>
<dbReference type="AlphaFoldDB" id="A0A3S0ZJ15"/>
<proteinExistence type="predicted"/>
<evidence type="ECO:0000313" key="3">
    <source>
        <dbReference type="Proteomes" id="UP000281118"/>
    </source>
</evidence>
<dbReference type="RefSeq" id="WP_126025368.1">
    <property type="nucleotide sequence ID" value="NZ_RXFT01000019.1"/>
</dbReference>
<evidence type="ECO:0000313" key="2">
    <source>
        <dbReference type="EMBL" id="RUR71292.1"/>
    </source>
</evidence>
<comment type="caution">
    <text evidence="2">The sequence shown here is derived from an EMBL/GenBank/DDBJ whole genome shotgun (WGS) entry which is preliminary data.</text>
</comment>
<protein>
    <recommendedName>
        <fullName evidence="1">TniQ domain-containing protein</fullName>
    </recommendedName>
</protein>
<sequence length="340" mass="39626">MHGLTPSLWPVRYKPFPDELTSSWLVRLAHGMGLKVQTFCNLIFGNRLQVWNRDIDRLAPSWLLDELIQRTATPKDIAYATSLKAYEGAFFNHFKASGVLPWVLNLKMYHRTRRAYGQQFCAECLAADEQPYFRRRWRLAFCTFCSIHQRLLDDRCHQCGEAVAYFRMDFGRDEASGEVPMRSCHACGARYDEAPPVLGDGYSREGMEWLVCRQELLDLQQGFELPGVDWSEFAVLRQTLKLLSSTYRNVNLHDHLLAELGVEDPGLAPGRLLFEVRPTQERFHLLQLGAWMMTDVEGAYRRAWNARALRYNHLLKDFRNAPEWFVGIAESMRDWRSRTR</sequence>
<gene>
    <name evidence="2" type="ORF">EJP67_30035</name>
</gene>
<dbReference type="Proteomes" id="UP000281118">
    <property type="component" value="Unassembled WGS sequence"/>
</dbReference>